<dbReference type="InterPro" id="IPR017871">
    <property type="entry name" value="ABC_transporter-like_CS"/>
</dbReference>
<dbReference type="RefSeq" id="WP_212692173.1">
    <property type="nucleotide sequence ID" value="NZ_CP058561.1"/>
</dbReference>
<dbReference type="SUPFAM" id="SSF52540">
    <property type="entry name" value="P-loop containing nucleoside triphosphate hydrolases"/>
    <property type="match status" value="2"/>
</dbReference>
<gene>
    <name evidence="4" type="primary">abc-f</name>
    <name evidence="4" type="ORF">HYG85_02690</name>
</gene>
<feature type="domain" description="ABC transporter" evidence="3">
    <location>
        <begin position="5"/>
        <end position="218"/>
    </location>
</feature>
<reference evidence="4 5" key="1">
    <citation type="submission" date="2020-07" db="EMBL/GenBank/DDBJ databases">
        <title>Vallitalea guaymasensis genome.</title>
        <authorList>
            <person name="Postec A."/>
        </authorList>
    </citation>
    <scope>NUCLEOTIDE SEQUENCE [LARGE SCALE GENOMIC DNA]</scope>
    <source>
        <strain evidence="4 5">Ra1766G1</strain>
    </source>
</reference>
<evidence type="ECO:0000313" key="4">
    <source>
        <dbReference type="EMBL" id="QUH27878.1"/>
    </source>
</evidence>
<sequence length="575" mass="67191">MSLLLKCINIKKEFKDRIILGNINFHVEMGDRIAVVGNNGAGKTTLANIITGNLNQDSGQLIWHKKNMKIGYLHQSTYYTQSEFNHMVMTSDKIRISDFFHTSKELGVDNIEDYNTLRLENLSGGEKTKLALAKIWAQKPELLILDEPTNHMDYEGVRWLITNIKKYEGTIIIISHDRYFMDQVCNRVIEIEGGIANCYKGNYSAYYTEKKKRYESQLHQYQVQEKNKEAIKKEIIRLKQWSSKGHRDSTKKDGYKEKYRVRAKKKDKQVKSKIKKIEKLSYEGIEKPQEEQKITFQFNNNSKSNKVLEANNIRKRFDDKSLFENSSFYIKSKEKIGLYGRNGCGKTTLIKAILNEIKLDDGEIYLSPSTKIAYLSQDVGEMDIDKTVIQFFDIDDYQVRGTLQTLLANMGFTKKMVNTKIKNLSVGEKTRVKIAYMIMMENNVLILDEPTNHLDLHSREMLEKTLGDYQGSIIIVSHDRYLLEKLCDKVLIFENGKIYRKEDSFKEYMLKLENRDIRCNEKVTEERLIIVENRIAKILGELSLLNVQDERYTILDEEFKLLIQEKKELMQLINK</sequence>
<keyword evidence="2" id="KW-0067">ATP-binding</keyword>
<dbReference type="GO" id="GO:0005524">
    <property type="term" value="F:ATP binding"/>
    <property type="evidence" value="ECO:0007669"/>
    <property type="project" value="UniProtKB-KW"/>
</dbReference>
<dbReference type="SMART" id="SM00382">
    <property type="entry name" value="AAA"/>
    <property type="match status" value="2"/>
</dbReference>
<dbReference type="InterPro" id="IPR051309">
    <property type="entry name" value="ABCF_ATPase"/>
</dbReference>
<dbReference type="Proteomes" id="UP000677305">
    <property type="component" value="Chromosome"/>
</dbReference>
<dbReference type="Pfam" id="PF12848">
    <property type="entry name" value="ABC_tran_Xtn"/>
    <property type="match status" value="1"/>
</dbReference>
<keyword evidence="5" id="KW-1185">Reference proteome</keyword>
<dbReference type="InterPro" id="IPR003593">
    <property type="entry name" value="AAA+_ATPase"/>
</dbReference>
<evidence type="ECO:0000259" key="3">
    <source>
        <dbReference type="PROSITE" id="PS50893"/>
    </source>
</evidence>
<evidence type="ECO:0000256" key="1">
    <source>
        <dbReference type="ARBA" id="ARBA00022741"/>
    </source>
</evidence>
<dbReference type="InterPro" id="IPR027417">
    <property type="entry name" value="P-loop_NTPase"/>
</dbReference>
<dbReference type="PANTHER" id="PTHR42855">
    <property type="entry name" value="ABC TRANSPORTER ATP-BINDING SUBUNIT"/>
    <property type="match status" value="1"/>
</dbReference>
<dbReference type="PROSITE" id="PS50893">
    <property type="entry name" value="ABC_TRANSPORTER_2"/>
    <property type="match status" value="2"/>
</dbReference>
<dbReference type="PROSITE" id="PS00211">
    <property type="entry name" value="ABC_TRANSPORTER_1"/>
    <property type="match status" value="1"/>
</dbReference>
<dbReference type="CDD" id="cd03221">
    <property type="entry name" value="ABCF_EF-3"/>
    <property type="match status" value="2"/>
</dbReference>
<dbReference type="KEGG" id="vgu:HYG85_02690"/>
<protein>
    <submittedName>
        <fullName evidence="4">ABC-F type ribosomal protection protein</fullName>
    </submittedName>
</protein>
<dbReference type="GO" id="GO:0016887">
    <property type="term" value="F:ATP hydrolysis activity"/>
    <property type="evidence" value="ECO:0007669"/>
    <property type="project" value="InterPro"/>
</dbReference>
<dbReference type="NCBIfam" id="NF000355">
    <property type="entry name" value="ribo_prot_ABC_F"/>
    <property type="match status" value="1"/>
</dbReference>
<dbReference type="EMBL" id="CP058561">
    <property type="protein sequence ID" value="QUH27878.1"/>
    <property type="molecule type" value="Genomic_DNA"/>
</dbReference>
<dbReference type="InterPro" id="IPR032781">
    <property type="entry name" value="ABC_tran_Xtn"/>
</dbReference>
<dbReference type="InterPro" id="IPR003439">
    <property type="entry name" value="ABC_transporter-like_ATP-bd"/>
</dbReference>
<accession>A0A8J8SAM3</accession>
<name>A0A8J8SAM3_9FIRM</name>
<dbReference type="Pfam" id="PF00005">
    <property type="entry name" value="ABC_tran"/>
    <property type="match status" value="2"/>
</dbReference>
<dbReference type="PANTHER" id="PTHR42855:SF2">
    <property type="entry name" value="DRUG RESISTANCE ABC TRANSPORTER,ATP-BINDING PROTEIN"/>
    <property type="match status" value="1"/>
</dbReference>
<keyword evidence="1" id="KW-0547">Nucleotide-binding</keyword>
<feature type="domain" description="ABC transporter" evidence="3">
    <location>
        <begin position="308"/>
        <end position="520"/>
    </location>
</feature>
<evidence type="ECO:0000256" key="2">
    <source>
        <dbReference type="ARBA" id="ARBA00022840"/>
    </source>
</evidence>
<proteinExistence type="predicted"/>
<organism evidence="4 5">
    <name type="scientific">Vallitalea guaymasensis</name>
    <dbReference type="NCBI Taxonomy" id="1185412"/>
    <lineage>
        <taxon>Bacteria</taxon>
        <taxon>Bacillati</taxon>
        <taxon>Bacillota</taxon>
        <taxon>Clostridia</taxon>
        <taxon>Lachnospirales</taxon>
        <taxon>Vallitaleaceae</taxon>
        <taxon>Vallitalea</taxon>
    </lineage>
</organism>
<evidence type="ECO:0000313" key="5">
    <source>
        <dbReference type="Proteomes" id="UP000677305"/>
    </source>
</evidence>
<dbReference type="AlphaFoldDB" id="A0A8J8SAM3"/>
<dbReference type="Gene3D" id="3.40.50.300">
    <property type="entry name" value="P-loop containing nucleotide triphosphate hydrolases"/>
    <property type="match status" value="2"/>
</dbReference>